<dbReference type="STRING" id="740709.A10D4_05956"/>
<dbReference type="PANTHER" id="PTHR10209">
    <property type="entry name" value="OXIDOREDUCTASE, 2OG-FE II OXYGENASE FAMILY PROTEIN"/>
    <property type="match status" value="1"/>
</dbReference>
<evidence type="ECO:0000256" key="5">
    <source>
        <dbReference type="RuleBase" id="RU003682"/>
    </source>
</evidence>
<dbReference type="InterPro" id="IPR026992">
    <property type="entry name" value="DIOX_N"/>
</dbReference>
<dbReference type="Pfam" id="PF14226">
    <property type="entry name" value="DIOX_N"/>
    <property type="match status" value="1"/>
</dbReference>
<dbReference type="RefSeq" id="WP_008488347.1">
    <property type="nucleotide sequence ID" value="NZ_AMRG01000006.1"/>
</dbReference>
<dbReference type="PATRIC" id="fig|740709.3.peg.1216"/>
<sequence>MKSTPHVIPHVDMSRYHDNFDAFVQDVGQGYEQYGFIALTQHGVDSEQIHAALDSCRELFALPEATKKQYHQSGQGGARGYTPFGTEIAKDAKHVDLKEFWHVGREVVGEPPYPQLLPNIWPTEMPAFKTQMLALYKTLDALGQRVLEAIAVYLKQPRDYFNDKVNLGNSILRPLHYPPIVDEGTPSVRAGAHEDINVLTLLIGSREPGLEVLAKDGSWVPVTIIEGAIICNVGDMLQRLTNGVLPSTTHRVVNPPAPFSSQSRYSIPFFLHFNPDVVIDPLASCVSADNPKQHEAITADAYLMQRLREIGLLK</sequence>
<keyword evidence="3 5" id="KW-0560">Oxidoreductase</keyword>
<feature type="domain" description="Fe2OG dioxygenase" evidence="6">
    <location>
        <begin position="167"/>
        <end position="273"/>
    </location>
</feature>
<comment type="caution">
    <text evidence="7">The sequence shown here is derived from an EMBL/GenBank/DDBJ whole genome shotgun (WGS) entry which is preliminary data.</text>
</comment>
<keyword evidence="8" id="KW-1185">Reference proteome</keyword>
<dbReference type="PRINTS" id="PR00682">
    <property type="entry name" value="IPNSYNTHASE"/>
</dbReference>
<dbReference type="GO" id="GO:0016491">
    <property type="term" value="F:oxidoreductase activity"/>
    <property type="evidence" value="ECO:0007669"/>
    <property type="project" value="UniProtKB-KW"/>
</dbReference>
<dbReference type="SUPFAM" id="SSF51197">
    <property type="entry name" value="Clavaminate synthase-like"/>
    <property type="match status" value="1"/>
</dbReference>
<gene>
    <name evidence="7" type="ORF">A10D4_05956</name>
</gene>
<dbReference type="InterPro" id="IPR044861">
    <property type="entry name" value="IPNS-like_FE2OG_OXY"/>
</dbReference>
<dbReference type="OrthoDB" id="21825at2"/>
<dbReference type="AlphaFoldDB" id="K2K8Z6"/>
<dbReference type="PANTHER" id="PTHR10209:SF881">
    <property type="entry name" value="FI07970P-RELATED"/>
    <property type="match status" value="1"/>
</dbReference>
<evidence type="ECO:0000256" key="4">
    <source>
        <dbReference type="ARBA" id="ARBA00023004"/>
    </source>
</evidence>
<organism evidence="7 8">
    <name type="scientific">Idiomarina xiamenensis 10-D-4</name>
    <dbReference type="NCBI Taxonomy" id="740709"/>
    <lineage>
        <taxon>Bacteria</taxon>
        <taxon>Pseudomonadati</taxon>
        <taxon>Pseudomonadota</taxon>
        <taxon>Gammaproteobacteria</taxon>
        <taxon>Alteromonadales</taxon>
        <taxon>Idiomarinaceae</taxon>
        <taxon>Idiomarina</taxon>
    </lineage>
</organism>
<proteinExistence type="inferred from homology"/>
<evidence type="ECO:0000256" key="2">
    <source>
        <dbReference type="ARBA" id="ARBA00022723"/>
    </source>
</evidence>
<protein>
    <submittedName>
        <fullName evidence="7">2OG-Fe(II) oxygenase</fullName>
    </submittedName>
</protein>
<keyword evidence="2 5" id="KW-0479">Metal-binding</keyword>
<dbReference type="InterPro" id="IPR005123">
    <property type="entry name" value="Oxoglu/Fe-dep_dioxygenase_dom"/>
</dbReference>
<dbReference type="Proteomes" id="UP000014115">
    <property type="component" value="Unassembled WGS sequence"/>
</dbReference>
<dbReference type="PROSITE" id="PS51471">
    <property type="entry name" value="FE2OG_OXY"/>
    <property type="match status" value="1"/>
</dbReference>
<reference evidence="7 8" key="1">
    <citation type="journal article" date="2012" name="J. Bacteriol.">
        <title>Genome Sequence of Idiomarina xiamenensis Type Strain 10-D-4.</title>
        <authorList>
            <person name="Lai Q."/>
            <person name="Wang L."/>
            <person name="Wang W."/>
            <person name="Shao Z."/>
        </authorList>
    </citation>
    <scope>NUCLEOTIDE SEQUENCE [LARGE SCALE GENOMIC DNA]</scope>
    <source>
        <strain evidence="7 8">10-D-4</strain>
    </source>
</reference>
<evidence type="ECO:0000313" key="8">
    <source>
        <dbReference type="Proteomes" id="UP000014115"/>
    </source>
</evidence>
<dbReference type="GO" id="GO:0046872">
    <property type="term" value="F:metal ion binding"/>
    <property type="evidence" value="ECO:0007669"/>
    <property type="project" value="UniProtKB-KW"/>
</dbReference>
<evidence type="ECO:0000259" key="6">
    <source>
        <dbReference type="PROSITE" id="PS51471"/>
    </source>
</evidence>
<dbReference type="Pfam" id="PF03171">
    <property type="entry name" value="2OG-FeII_Oxy"/>
    <property type="match status" value="1"/>
</dbReference>
<comment type="similarity">
    <text evidence="1 5">Belongs to the iron/ascorbate-dependent oxidoreductase family.</text>
</comment>
<evidence type="ECO:0000313" key="7">
    <source>
        <dbReference type="EMBL" id="EKE84213.1"/>
    </source>
</evidence>
<evidence type="ECO:0000256" key="1">
    <source>
        <dbReference type="ARBA" id="ARBA00008056"/>
    </source>
</evidence>
<keyword evidence="4 5" id="KW-0408">Iron</keyword>
<accession>K2K8Z6</accession>
<evidence type="ECO:0000256" key="3">
    <source>
        <dbReference type="ARBA" id="ARBA00023002"/>
    </source>
</evidence>
<dbReference type="EMBL" id="AMRG01000006">
    <property type="protein sequence ID" value="EKE84213.1"/>
    <property type="molecule type" value="Genomic_DNA"/>
</dbReference>
<dbReference type="eggNOG" id="COG3491">
    <property type="taxonomic scope" value="Bacteria"/>
</dbReference>
<dbReference type="InterPro" id="IPR027443">
    <property type="entry name" value="IPNS-like_sf"/>
</dbReference>
<name>K2K8Z6_9GAMM</name>
<dbReference type="Gene3D" id="2.60.120.330">
    <property type="entry name" value="B-lactam Antibiotic, Isopenicillin N Synthase, Chain"/>
    <property type="match status" value="1"/>
</dbReference>